<sequence>MNMQDKVRYLTEILEHLVSHVSVTAVEPNGRPHNIRQCNLQEKVDLLAEFPEIKVSAEVYYDGKVHDVHHIVRPNNYKHFVTGQGKQIAKELKMELGCSMLGIS</sequence>
<dbReference type="RefSeq" id="YP_007007856.1">
    <property type="nucleotide sequence ID" value="NC_019529.1"/>
</dbReference>
<evidence type="ECO:0000313" key="2">
    <source>
        <dbReference type="Proteomes" id="UP000007520"/>
    </source>
</evidence>
<protein>
    <submittedName>
        <fullName evidence="1">Uncharacterized protein</fullName>
    </submittedName>
</protein>
<reference evidence="1 2" key="1">
    <citation type="journal article" date="2012" name="J. Virol.">
        <title>Complete Genome Sequence of a Novel Marine Siphovirus, pVp-1, Infecting Vibrio parahaemolyticus.</title>
        <authorList>
            <person name="Kim J.H."/>
            <person name="Jun J.W."/>
            <person name="Choresca C.H."/>
            <person name="Shin S.P."/>
            <person name="Han J.E."/>
            <person name="Park S.C."/>
        </authorList>
    </citation>
    <scope>NUCLEOTIDE SEQUENCE [LARGE SCALE GENOMIC DNA]</scope>
</reference>
<dbReference type="Proteomes" id="UP000007520">
    <property type="component" value="Segment"/>
</dbReference>
<accession>H6WXC4</accession>
<dbReference type="GeneID" id="14013299"/>
<dbReference type="KEGG" id="vg:14013299"/>
<organism evidence="1 2">
    <name type="scientific">Vibrio phage pVp-1</name>
    <dbReference type="NCBI Taxonomy" id="1150989"/>
    <lineage>
        <taxon>Viruses</taxon>
        <taxon>Duplodnaviria</taxon>
        <taxon>Heunggongvirae</taxon>
        <taxon>Uroviricota</taxon>
        <taxon>Caudoviricetes</taxon>
        <taxon>Demerecviridae</taxon>
        <taxon>Ermolyevavirinae</taxon>
        <taxon>Vipunavirus</taxon>
        <taxon>Vipunavirus pVp1</taxon>
    </lineage>
</organism>
<keyword evidence="2" id="KW-1185">Reference proteome</keyword>
<gene>
    <name evidence="1" type="ORF">pVp-1_0033</name>
</gene>
<evidence type="ECO:0000313" key="1">
    <source>
        <dbReference type="EMBL" id="AFB83890.1"/>
    </source>
</evidence>
<name>H6WXC4_9CAUD</name>
<dbReference type="EMBL" id="JQ340389">
    <property type="protein sequence ID" value="AFB83890.1"/>
    <property type="molecule type" value="Genomic_DNA"/>
</dbReference>
<proteinExistence type="predicted"/>